<dbReference type="SUPFAM" id="SSF46785">
    <property type="entry name" value="Winged helix' DNA-binding domain"/>
    <property type="match status" value="2"/>
</dbReference>
<evidence type="ECO:0000256" key="1">
    <source>
        <dbReference type="ARBA" id="ARBA00022490"/>
    </source>
</evidence>
<keyword evidence="4" id="KW-0131">Cell cycle</keyword>
<dbReference type="GO" id="GO:0051304">
    <property type="term" value="P:chromosome separation"/>
    <property type="evidence" value="ECO:0007669"/>
    <property type="project" value="InterPro"/>
</dbReference>
<feature type="region of interest" description="Disordered" evidence="5">
    <location>
        <begin position="415"/>
        <end position="443"/>
    </location>
</feature>
<dbReference type="PATRIC" id="fig|1391653.3.peg.951"/>
<keyword evidence="7" id="KW-1185">Reference proteome</keyword>
<keyword evidence="3" id="KW-0159">Chromosome partition</keyword>
<organism evidence="6 7">
    <name type="scientific">Vulgatibacter incomptus</name>
    <dbReference type="NCBI Taxonomy" id="1391653"/>
    <lineage>
        <taxon>Bacteria</taxon>
        <taxon>Pseudomonadati</taxon>
        <taxon>Myxococcota</taxon>
        <taxon>Myxococcia</taxon>
        <taxon>Myxococcales</taxon>
        <taxon>Cystobacterineae</taxon>
        <taxon>Vulgatibacteraceae</taxon>
        <taxon>Vulgatibacter</taxon>
    </lineage>
</organism>
<dbReference type="PANTHER" id="PTHR34298:SF2">
    <property type="entry name" value="SEGREGATION AND CONDENSATION PROTEIN B"/>
    <property type="match status" value="1"/>
</dbReference>
<reference evidence="6 7" key="1">
    <citation type="submission" date="2015-08" db="EMBL/GenBank/DDBJ databases">
        <authorList>
            <person name="Babu N.S."/>
            <person name="Beckwith C.J."/>
            <person name="Beseler K.G."/>
            <person name="Brison A."/>
            <person name="Carone J.V."/>
            <person name="Caskin T.P."/>
            <person name="Diamond M."/>
            <person name="Durham M.E."/>
            <person name="Foxe J.M."/>
            <person name="Go M."/>
            <person name="Henderson B.A."/>
            <person name="Jones I.B."/>
            <person name="McGettigan J.A."/>
            <person name="Micheletti S.J."/>
            <person name="Nasrallah M.E."/>
            <person name="Ortiz D."/>
            <person name="Piller C.R."/>
            <person name="Privatt S.R."/>
            <person name="Schneider S.L."/>
            <person name="Sharp S."/>
            <person name="Smith T.C."/>
            <person name="Stanton J.D."/>
            <person name="Ullery H.E."/>
            <person name="Wilson R.J."/>
            <person name="Serrano M.G."/>
            <person name="Buck G."/>
            <person name="Lee V."/>
            <person name="Wang Y."/>
            <person name="Carvalho R."/>
            <person name="Voegtly L."/>
            <person name="Shi R."/>
            <person name="Duckworth R."/>
            <person name="Johnson A."/>
            <person name="Loviza R."/>
            <person name="Walstead R."/>
            <person name="Shah Z."/>
            <person name="Kiflezghi M."/>
            <person name="Wade K."/>
            <person name="Ball S.L."/>
            <person name="Bradley K.W."/>
            <person name="Asai D.J."/>
            <person name="Bowman C.A."/>
            <person name="Russell D.A."/>
            <person name="Pope W.H."/>
            <person name="Jacobs-Sera D."/>
            <person name="Hendrix R.W."/>
            <person name="Hatfull G.F."/>
        </authorList>
    </citation>
    <scope>NUCLEOTIDE SEQUENCE [LARGE SCALE GENOMIC DNA]</scope>
    <source>
        <strain evidence="6 7">DSM 27710</strain>
    </source>
</reference>
<evidence type="ECO:0000256" key="5">
    <source>
        <dbReference type="SAM" id="MobiDB-lite"/>
    </source>
</evidence>
<name>A0A0K1PAV0_9BACT</name>
<dbReference type="NCBIfam" id="TIGR00281">
    <property type="entry name" value="SMC-Scp complex subunit ScpB"/>
    <property type="match status" value="1"/>
</dbReference>
<evidence type="ECO:0000256" key="4">
    <source>
        <dbReference type="ARBA" id="ARBA00023306"/>
    </source>
</evidence>
<evidence type="ECO:0000313" key="7">
    <source>
        <dbReference type="Proteomes" id="UP000055590"/>
    </source>
</evidence>
<dbReference type="InterPro" id="IPR036388">
    <property type="entry name" value="WH-like_DNA-bd_sf"/>
</dbReference>
<keyword evidence="1" id="KW-0963">Cytoplasm</keyword>
<dbReference type="AlphaFoldDB" id="A0A0K1PAV0"/>
<evidence type="ECO:0000313" key="6">
    <source>
        <dbReference type="EMBL" id="AKU90541.1"/>
    </source>
</evidence>
<dbReference type="Proteomes" id="UP000055590">
    <property type="component" value="Chromosome"/>
</dbReference>
<dbReference type="InterPro" id="IPR036390">
    <property type="entry name" value="WH_DNA-bd_sf"/>
</dbReference>
<keyword evidence="2" id="KW-0132">Cell division</keyword>
<protein>
    <submittedName>
        <fullName evidence="6">Segregation and condensation protein B</fullName>
    </submittedName>
</protein>
<dbReference type="InterPro" id="IPR005234">
    <property type="entry name" value="ScpB_csome_segregation"/>
</dbReference>
<dbReference type="Pfam" id="PF04079">
    <property type="entry name" value="SMC_ScpB"/>
    <property type="match status" value="1"/>
</dbReference>
<dbReference type="KEGG" id="vin:AKJ08_0928"/>
<feature type="region of interest" description="Disordered" evidence="5">
    <location>
        <begin position="68"/>
        <end position="88"/>
    </location>
</feature>
<dbReference type="GO" id="GO:0051301">
    <property type="term" value="P:cell division"/>
    <property type="evidence" value="ECO:0007669"/>
    <property type="project" value="UniProtKB-KW"/>
</dbReference>
<dbReference type="Gene3D" id="1.10.10.10">
    <property type="entry name" value="Winged helix-like DNA-binding domain superfamily/Winged helix DNA-binding domain"/>
    <property type="match status" value="2"/>
</dbReference>
<evidence type="ECO:0000256" key="2">
    <source>
        <dbReference type="ARBA" id="ARBA00022618"/>
    </source>
</evidence>
<evidence type="ECO:0000256" key="3">
    <source>
        <dbReference type="ARBA" id="ARBA00022829"/>
    </source>
</evidence>
<dbReference type="EMBL" id="CP012332">
    <property type="protein sequence ID" value="AKU90541.1"/>
    <property type="molecule type" value="Genomic_DNA"/>
</dbReference>
<feature type="compositionally biased region" description="Basic and acidic residues" evidence="5">
    <location>
        <begin position="1"/>
        <end position="14"/>
    </location>
</feature>
<proteinExistence type="predicted"/>
<dbReference type="STRING" id="1391653.AKJ08_0928"/>
<dbReference type="RefSeq" id="WP_050724980.1">
    <property type="nucleotide sequence ID" value="NZ_CP012332.1"/>
</dbReference>
<gene>
    <name evidence="6" type="ORF">AKJ08_0928</name>
</gene>
<sequence length="443" mass="47217">MIDDRTTRKVRDESLLGDPGVEPGVEPVDQPAAAPYTDEDAAAVVDAAAEAAAAAELAESLLADVEADASAAGKAQAVPEESQDELATPAELEAEAERLFAEADRLAEGLGGLEGLEGIEGIEPVEGLDANEIAEALASSEGEATPEEQALAQVEEEADPDGELAPADIEEVEDDGGSLEKLAAKARRLSDDQARNAIHSLLFVSDKPMAVEQLRAATGLEPRRIRESLEALAGTLREGISGVILSEVSGGWQLRTAPESADFVRRFLQIKPRRLTRAALETLAIVAYRQPVTRPEIEEIRGVDCGAVVKALLDWKLLKILGKKDEVGRPLLYGTSREFLEFFQIKDLGSLPTLREFHELNEESRQIVQEELGEEAVAEIPGIVAELADPAFLEAEKERVAKSEAALADLEQAMADAEARSTEVAETLAPPKAADGGTADEPT</sequence>
<feature type="region of interest" description="Disordered" evidence="5">
    <location>
        <begin position="1"/>
        <end position="37"/>
    </location>
</feature>
<dbReference type="PANTHER" id="PTHR34298">
    <property type="entry name" value="SEGREGATION AND CONDENSATION PROTEIN B"/>
    <property type="match status" value="1"/>
</dbReference>
<accession>A0A0K1PAV0</accession>